<proteinExistence type="predicted"/>
<dbReference type="EMBL" id="NSJF01000009">
    <property type="protein sequence ID" value="PAT33149.1"/>
    <property type="molecule type" value="Genomic_DNA"/>
</dbReference>
<comment type="caution">
    <text evidence="3">The sequence shown here is derived from an EMBL/GenBank/DDBJ whole genome shotgun (WGS) entry which is preliminary data.</text>
</comment>
<organism evidence="3 4">
    <name type="scientific">Vandammella animalimorsus</name>
    <dbReference type="NCBI Taxonomy" id="2029117"/>
    <lineage>
        <taxon>Bacteria</taxon>
        <taxon>Pseudomonadati</taxon>
        <taxon>Pseudomonadota</taxon>
        <taxon>Betaproteobacteria</taxon>
        <taxon>Burkholderiales</taxon>
        <taxon>Comamonadaceae</taxon>
        <taxon>Vandammella</taxon>
    </lineage>
</organism>
<dbReference type="PANTHER" id="PTHR34606">
    <property type="entry name" value="BON DOMAIN-CONTAINING PROTEIN"/>
    <property type="match status" value="1"/>
</dbReference>
<accession>A0A2A2A799</accession>
<dbReference type="PROSITE" id="PS50914">
    <property type="entry name" value="BON"/>
    <property type="match status" value="2"/>
</dbReference>
<dbReference type="SMART" id="SM00749">
    <property type="entry name" value="BON"/>
    <property type="match status" value="2"/>
</dbReference>
<dbReference type="InterPro" id="IPR051686">
    <property type="entry name" value="Lipoprotein_DolP"/>
</dbReference>
<dbReference type="InterPro" id="IPR014004">
    <property type="entry name" value="Transpt-assoc_nodulatn_dom_bac"/>
</dbReference>
<sequence length="229" mass="24932">MNGKCTFMYLKRFVAIAWMGVAGLSGLTGCAPLIVGGAVVATSVALDRRTAGAQVDDQAIQLKVRTAFNEQLGDQAHINVNSYNRRVLLTGEVPDEAQRQRAAQLAKEVENVRGVYNELQIMPASSYSQRSRDTWITGKVRSQILATDGLPSKSLQVTTEQEVVYLQGLVTPREAQAATQAARTVSGVRKVVRMFELISEQELQKTLAEREARAAQSANAFHESGGPNQ</sequence>
<dbReference type="PROSITE" id="PS51257">
    <property type="entry name" value="PROKAR_LIPOPROTEIN"/>
    <property type="match status" value="1"/>
</dbReference>
<dbReference type="Pfam" id="PF04972">
    <property type="entry name" value="BON"/>
    <property type="match status" value="2"/>
</dbReference>
<protein>
    <submittedName>
        <fullName evidence="3">Transporter</fullName>
    </submittedName>
</protein>
<feature type="domain" description="BON" evidence="2">
    <location>
        <begin position="132"/>
        <end position="199"/>
    </location>
</feature>
<keyword evidence="1" id="KW-0732">Signal</keyword>
<dbReference type="AlphaFoldDB" id="A0A2A2A799"/>
<gene>
    <name evidence="3" type="ORF">CK620_13030</name>
</gene>
<reference evidence="3 4" key="1">
    <citation type="submission" date="2017-08" db="EMBL/GenBank/DDBJ databases">
        <title>WGS of Clinical strains of the CDC Group NO-1 linked to zoonotic infections in humans.</title>
        <authorList>
            <person name="Bernier A.-M."/>
            <person name="Bernard K."/>
        </authorList>
    </citation>
    <scope>NUCLEOTIDE SEQUENCE [LARGE SCALE GENOMIC DNA]</scope>
    <source>
        <strain evidence="3 4">NML03-0146</strain>
    </source>
</reference>
<name>A0A2A2A799_9BURK</name>
<evidence type="ECO:0000313" key="4">
    <source>
        <dbReference type="Proteomes" id="UP000217999"/>
    </source>
</evidence>
<dbReference type="Proteomes" id="UP000217999">
    <property type="component" value="Unassembled WGS sequence"/>
</dbReference>
<evidence type="ECO:0000259" key="2">
    <source>
        <dbReference type="PROSITE" id="PS50914"/>
    </source>
</evidence>
<evidence type="ECO:0000256" key="1">
    <source>
        <dbReference type="ARBA" id="ARBA00022729"/>
    </source>
</evidence>
<dbReference type="Gene3D" id="3.30.1340.30">
    <property type="match status" value="1"/>
</dbReference>
<dbReference type="InterPro" id="IPR007055">
    <property type="entry name" value="BON_dom"/>
</dbReference>
<evidence type="ECO:0000313" key="3">
    <source>
        <dbReference type="EMBL" id="PAT33149.1"/>
    </source>
</evidence>
<feature type="domain" description="BON" evidence="2">
    <location>
        <begin position="56"/>
        <end position="123"/>
    </location>
</feature>
<dbReference type="PANTHER" id="PTHR34606:SF4">
    <property type="entry name" value="OUTER MEMBRANE LIPOPROTEIN DOLP"/>
    <property type="match status" value="1"/>
</dbReference>